<evidence type="ECO:0000256" key="3">
    <source>
        <dbReference type="ARBA" id="ARBA00022729"/>
    </source>
</evidence>
<dbReference type="NCBIfam" id="TIGR03390">
    <property type="entry name" value="ascorbOXfungal"/>
    <property type="match status" value="1"/>
</dbReference>
<dbReference type="InterPro" id="IPR002355">
    <property type="entry name" value="Cu_oxidase_Cu_BS"/>
</dbReference>
<evidence type="ECO:0000313" key="11">
    <source>
        <dbReference type="EMBL" id="CEO52406.1"/>
    </source>
</evidence>
<dbReference type="AlphaFoldDB" id="A0A0B7KCI5"/>
<feature type="chain" id="PRO_5002118472" description="L-ascorbate oxidase" evidence="7">
    <location>
        <begin position="21"/>
        <end position="607"/>
    </location>
</feature>
<accession>A0A0B7KCI5</accession>
<evidence type="ECO:0000259" key="9">
    <source>
        <dbReference type="Pfam" id="PF07731"/>
    </source>
</evidence>
<keyword evidence="2" id="KW-0479">Metal-binding</keyword>
<dbReference type="SUPFAM" id="SSF49503">
    <property type="entry name" value="Cupredoxins"/>
    <property type="match status" value="3"/>
</dbReference>
<dbReference type="InterPro" id="IPR011706">
    <property type="entry name" value="Cu-oxidase_C"/>
</dbReference>
<dbReference type="InterPro" id="IPR045087">
    <property type="entry name" value="Cu-oxidase_fam"/>
</dbReference>
<evidence type="ECO:0008006" key="12">
    <source>
        <dbReference type="Google" id="ProtNLM"/>
    </source>
</evidence>
<evidence type="ECO:0000256" key="1">
    <source>
        <dbReference type="ARBA" id="ARBA00010609"/>
    </source>
</evidence>
<dbReference type="PANTHER" id="PTHR11709:SF394">
    <property type="entry name" value="FI03373P-RELATED"/>
    <property type="match status" value="1"/>
</dbReference>
<dbReference type="GO" id="GO:0016491">
    <property type="term" value="F:oxidoreductase activity"/>
    <property type="evidence" value="ECO:0007669"/>
    <property type="project" value="UniProtKB-KW"/>
</dbReference>
<comment type="similarity">
    <text evidence="1">Belongs to the multicopper oxidase family.</text>
</comment>
<dbReference type="PROSITE" id="PS00080">
    <property type="entry name" value="MULTICOPPER_OXIDASE2"/>
    <property type="match status" value="1"/>
</dbReference>
<dbReference type="Pfam" id="PF00394">
    <property type="entry name" value="Cu-oxidase"/>
    <property type="match status" value="1"/>
</dbReference>
<feature type="domain" description="Plastocyanin-like" evidence="9">
    <location>
        <begin position="421"/>
        <end position="565"/>
    </location>
</feature>
<feature type="domain" description="Plastocyanin-like" evidence="10">
    <location>
        <begin position="37"/>
        <end position="151"/>
    </location>
</feature>
<dbReference type="InterPro" id="IPR011707">
    <property type="entry name" value="Cu-oxidase-like_N"/>
</dbReference>
<dbReference type="InterPro" id="IPR033138">
    <property type="entry name" value="Cu_oxidase_CS"/>
</dbReference>
<dbReference type="CDD" id="cd13873">
    <property type="entry name" value="CuRO_2_AAO_like_2"/>
    <property type="match status" value="1"/>
</dbReference>
<dbReference type="InterPro" id="IPR017762">
    <property type="entry name" value="Multicopper_oxidase_fun"/>
</dbReference>
<dbReference type="PANTHER" id="PTHR11709">
    <property type="entry name" value="MULTI-COPPER OXIDASE"/>
    <property type="match status" value="1"/>
</dbReference>
<dbReference type="EMBL" id="CDPU01000028">
    <property type="protein sequence ID" value="CEO52406.1"/>
    <property type="molecule type" value="Genomic_DNA"/>
</dbReference>
<dbReference type="InterPro" id="IPR008972">
    <property type="entry name" value="Cupredoxin"/>
</dbReference>
<dbReference type="Pfam" id="PF07732">
    <property type="entry name" value="Cu-oxidase_3"/>
    <property type="match status" value="1"/>
</dbReference>
<evidence type="ECO:0000256" key="5">
    <source>
        <dbReference type="ARBA" id="ARBA00023008"/>
    </source>
</evidence>
<evidence type="ECO:0000259" key="10">
    <source>
        <dbReference type="Pfam" id="PF07732"/>
    </source>
</evidence>
<evidence type="ECO:0000259" key="8">
    <source>
        <dbReference type="Pfam" id="PF00394"/>
    </source>
</evidence>
<name>A0A0B7KCI5_BIOOC</name>
<keyword evidence="5" id="KW-0186">Copper</keyword>
<evidence type="ECO:0000256" key="2">
    <source>
        <dbReference type="ARBA" id="ARBA00022723"/>
    </source>
</evidence>
<evidence type="ECO:0000256" key="6">
    <source>
        <dbReference type="ARBA" id="ARBA00023180"/>
    </source>
</evidence>
<dbReference type="PROSITE" id="PS00079">
    <property type="entry name" value="MULTICOPPER_OXIDASE1"/>
    <property type="match status" value="1"/>
</dbReference>
<gene>
    <name evidence="11" type="ORF">BN869_000008464_1</name>
</gene>
<keyword evidence="3 7" id="KW-0732">Signal</keyword>
<dbReference type="Gene3D" id="2.60.40.420">
    <property type="entry name" value="Cupredoxins - blue copper proteins"/>
    <property type="match status" value="3"/>
</dbReference>
<organism evidence="11">
    <name type="scientific">Bionectria ochroleuca</name>
    <name type="common">Gliocladium roseum</name>
    <dbReference type="NCBI Taxonomy" id="29856"/>
    <lineage>
        <taxon>Eukaryota</taxon>
        <taxon>Fungi</taxon>
        <taxon>Dikarya</taxon>
        <taxon>Ascomycota</taxon>
        <taxon>Pezizomycotina</taxon>
        <taxon>Sordariomycetes</taxon>
        <taxon>Hypocreomycetidae</taxon>
        <taxon>Hypocreales</taxon>
        <taxon>Bionectriaceae</taxon>
        <taxon>Clonostachys</taxon>
    </lineage>
</organism>
<feature type="domain" description="Plastocyanin-like" evidence="8">
    <location>
        <begin position="162"/>
        <end position="291"/>
    </location>
</feature>
<dbReference type="GO" id="GO:0005507">
    <property type="term" value="F:copper ion binding"/>
    <property type="evidence" value="ECO:0007669"/>
    <property type="project" value="InterPro"/>
</dbReference>
<evidence type="ECO:0000256" key="7">
    <source>
        <dbReference type="SAM" id="SignalP"/>
    </source>
</evidence>
<protein>
    <recommendedName>
        <fullName evidence="12">L-ascorbate oxidase</fullName>
    </recommendedName>
</protein>
<dbReference type="Pfam" id="PF07731">
    <property type="entry name" value="Cu-oxidase_2"/>
    <property type="match status" value="1"/>
</dbReference>
<proteinExistence type="inferred from homology"/>
<reference evidence="11" key="1">
    <citation type="submission" date="2015-01" db="EMBL/GenBank/DDBJ databases">
        <authorList>
            <person name="Durling Mikael"/>
        </authorList>
    </citation>
    <scope>NUCLEOTIDE SEQUENCE</scope>
</reference>
<evidence type="ECO:0000256" key="4">
    <source>
        <dbReference type="ARBA" id="ARBA00023002"/>
    </source>
</evidence>
<feature type="signal peptide" evidence="7">
    <location>
        <begin position="1"/>
        <end position="20"/>
    </location>
</feature>
<keyword evidence="4" id="KW-0560">Oxidoreductase</keyword>
<sequence>MRLGPLFTLLTTALVELSSGTLTTHDETFQPDHILRVSAKNISVACETRYSAVINGTSPGPELRLPAGQVTWIRVYNDMLDANLTMHWHGLAMRMAPFADGSVFASQWPIPPGHFFDYEVSTAQEDGGTYFYHSHVGMEALTAYGPLIVDDYGVYPHYYDEERTLQWGDYFNQTDKKIEHGLEAVPFVWSGETNGVLLNGIGVGLGHTPGTSDNQSTCSFPVINVEPGKIYRFRWIGATALSHLVMQLEGHLDRFTIVQVDGGEFTKPVTVDRMQVGSGQRFDVLFRAKTVDELANEGNKTDYFMQFETRERPTVFRSYAVVRYSAKPDWRESIPEVKAPVIPPFNLTNATYDWLEYKLTPLYEKKDGQGMPTLSEITRRVTLDTWQVGSEKTNQTIWVMNNLTWTMHTFQRPMLVDIYQRGEEAMPNYEAALENNGWDPRVQAFAAMPGEILEIVLQNHGSLWNNGGGVDVHPFHAHGQHYYDIGSGNGTYDAEANERKIQSLGYEAVQRDTTMLHRYTSNAGAGVPSGWRAWRIRVDHPGVWMIHCHTLQHMTMGMQSVWAVGTAQEIIAIPFTESEGYLTYGGSVYGNETYAPKYPHYFDPSQS</sequence>
<keyword evidence="6" id="KW-0325">Glycoprotein</keyword>
<dbReference type="InterPro" id="IPR001117">
    <property type="entry name" value="Cu-oxidase_2nd"/>
</dbReference>